<evidence type="ECO:0000313" key="6">
    <source>
        <dbReference type="Proteomes" id="UP001589670"/>
    </source>
</evidence>
<keyword evidence="6" id="KW-1185">Reference proteome</keyword>
<name>A0ABV5I170_9RHOB</name>
<dbReference type="Pfam" id="PF04355">
    <property type="entry name" value="BamE"/>
    <property type="match status" value="1"/>
</dbReference>
<organism evidence="5 6">
    <name type="scientific">Roseovarius ramblicola</name>
    <dbReference type="NCBI Taxonomy" id="2022336"/>
    <lineage>
        <taxon>Bacteria</taxon>
        <taxon>Pseudomonadati</taxon>
        <taxon>Pseudomonadota</taxon>
        <taxon>Alphaproteobacteria</taxon>
        <taxon>Rhodobacterales</taxon>
        <taxon>Roseobacteraceae</taxon>
        <taxon>Roseovarius</taxon>
    </lineage>
</organism>
<evidence type="ECO:0000259" key="4">
    <source>
        <dbReference type="Pfam" id="PF04355"/>
    </source>
</evidence>
<dbReference type="Gene3D" id="3.30.1450.10">
    <property type="match status" value="1"/>
</dbReference>
<keyword evidence="1 3" id="KW-0732">Signal</keyword>
<evidence type="ECO:0000256" key="3">
    <source>
        <dbReference type="SAM" id="SignalP"/>
    </source>
</evidence>
<accession>A0ABV5I170</accession>
<reference evidence="5 6" key="1">
    <citation type="submission" date="2024-09" db="EMBL/GenBank/DDBJ databases">
        <authorList>
            <person name="Sun Q."/>
            <person name="Mori K."/>
        </authorList>
    </citation>
    <scope>NUCLEOTIDE SEQUENCE [LARGE SCALE GENOMIC DNA]</scope>
    <source>
        <strain evidence="5 6">CECT 9424</strain>
    </source>
</reference>
<dbReference type="PROSITE" id="PS51257">
    <property type="entry name" value="PROKAR_LIPOPROTEIN"/>
    <property type="match status" value="1"/>
</dbReference>
<dbReference type="RefSeq" id="WP_377069987.1">
    <property type="nucleotide sequence ID" value="NZ_JBHMEC010000017.1"/>
</dbReference>
<comment type="caution">
    <text evidence="5">The sequence shown here is derived from an EMBL/GenBank/DDBJ whole genome shotgun (WGS) entry which is preliminary data.</text>
</comment>
<feature type="signal peptide" evidence="3">
    <location>
        <begin position="1"/>
        <end position="21"/>
    </location>
</feature>
<evidence type="ECO:0000256" key="2">
    <source>
        <dbReference type="ARBA" id="ARBA00023136"/>
    </source>
</evidence>
<evidence type="ECO:0000256" key="1">
    <source>
        <dbReference type="ARBA" id="ARBA00022729"/>
    </source>
</evidence>
<sequence>MTAISMRVLRLLALCGLIAVAGCASTYQNHGYVPPESDLEKLVVGVDTRATVDDTIGPPSVSGLVGDGDYYYVRSRKRTYMMLRPKVVEREVVAISFNDDNTIANIEKFGLEAGKAVPISRRVTDSSVVDNGFLRQIIKNIGVLNPEQIFGQ</sequence>
<keyword evidence="2" id="KW-0472">Membrane</keyword>
<protein>
    <submittedName>
        <fullName evidence="5">Outer membrane protein assembly factor BamE</fullName>
    </submittedName>
</protein>
<dbReference type="InterPro" id="IPR037873">
    <property type="entry name" value="BamE-like"/>
</dbReference>
<dbReference type="Proteomes" id="UP001589670">
    <property type="component" value="Unassembled WGS sequence"/>
</dbReference>
<gene>
    <name evidence="5" type="ORF">ACFFU4_11895</name>
</gene>
<dbReference type="EMBL" id="JBHMEC010000017">
    <property type="protein sequence ID" value="MFB9150449.1"/>
    <property type="molecule type" value="Genomic_DNA"/>
</dbReference>
<dbReference type="InterPro" id="IPR007450">
    <property type="entry name" value="BamE_dom"/>
</dbReference>
<evidence type="ECO:0000313" key="5">
    <source>
        <dbReference type="EMBL" id="MFB9150449.1"/>
    </source>
</evidence>
<proteinExistence type="predicted"/>
<feature type="chain" id="PRO_5046869651" evidence="3">
    <location>
        <begin position="22"/>
        <end position="152"/>
    </location>
</feature>
<feature type="domain" description="Outer membrane protein assembly factor BamE" evidence="4">
    <location>
        <begin position="31"/>
        <end position="106"/>
    </location>
</feature>